<evidence type="ECO:0000313" key="1">
    <source>
        <dbReference type="EMBL" id="CAB4174720.1"/>
    </source>
</evidence>
<name>A0A6J5PS11_9CAUD</name>
<reference evidence="1" key="1">
    <citation type="submission" date="2020-05" db="EMBL/GenBank/DDBJ databases">
        <authorList>
            <person name="Chiriac C."/>
            <person name="Salcher M."/>
            <person name="Ghai R."/>
            <person name="Kavagutti S V."/>
        </authorList>
    </citation>
    <scope>NUCLEOTIDE SEQUENCE</scope>
</reference>
<gene>
    <name evidence="1" type="ORF">UFOVP972_71</name>
</gene>
<accession>A0A6J5PS11</accession>
<organism evidence="1">
    <name type="scientific">uncultured Caudovirales phage</name>
    <dbReference type="NCBI Taxonomy" id="2100421"/>
    <lineage>
        <taxon>Viruses</taxon>
        <taxon>Duplodnaviria</taxon>
        <taxon>Heunggongvirae</taxon>
        <taxon>Uroviricota</taxon>
        <taxon>Caudoviricetes</taxon>
        <taxon>Peduoviridae</taxon>
        <taxon>Maltschvirus</taxon>
        <taxon>Maltschvirus maltsch</taxon>
    </lineage>
</organism>
<dbReference type="EMBL" id="LR796923">
    <property type="protein sequence ID" value="CAB4174720.1"/>
    <property type="molecule type" value="Genomic_DNA"/>
</dbReference>
<protein>
    <submittedName>
        <fullName evidence="1">Uncharacterized protein</fullName>
    </submittedName>
</protein>
<proteinExistence type="predicted"/>
<sequence>MQDLIKAYSLFINEAKTQDLTFEDFAKARLEGATKISDAAKAKGGSALLTYQHFVVKLPYYKKAASGKLDVKSFESELNTLVKDLARGTSGKIKLEQVEFQRLVGKIEVIGELLIRDKNK</sequence>